<organism evidence="1">
    <name type="scientific">Aphanomyces astaci</name>
    <name type="common">Crayfish plague agent</name>
    <dbReference type="NCBI Taxonomy" id="112090"/>
    <lineage>
        <taxon>Eukaryota</taxon>
        <taxon>Sar</taxon>
        <taxon>Stramenopiles</taxon>
        <taxon>Oomycota</taxon>
        <taxon>Saprolegniomycetes</taxon>
        <taxon>Saprolegniales</taxon>
        <taxon>Verrucalvaceae</taxon>
        <taxon>Aphanomyces</taxon>
    </lineage>
</organism>
<evidence type="ECO:0000313" key="1">
    <source>
        <dbReference type="EMBL" id="ETV65220.1"/>
    </source>
</evidence>
<accession>W4FCM3</accession>
<reference evidence="1" key="1">
    <citation type="submission" date="2013-12" db="EMBL/GenBank/DDBJ databases">
        <title>The Genome Sequence of Aphanomyces astaci APO3.</title>
        <authorList>
            <consortium name="The Broad Institute Genomics Platform"/>
            <person name="Russ C."/>
            <person name="Tyler B."/>
            <person name="van West P."/>
            <person name="Dieguez-Uribeondo J."/>
            <person name="Young S.K."/>
            <person name="Zeng Q."/>
            <person name="Gargeya S."/>
            <person name="Fitzgerald M."/>
            <person name="Abouelleil A."/>
            <person name="Alvarado L."/>
            <person name="Chapman S.B."/>
            <person name="Gainer-Dewar J."/>
            <person name="Goldberg J."/>
            <person name="Griggs A."/>
            <person name="Gujja S."/>
            <person name="Hansen M."/>
            <person name="Howarth C."/>
            <person name="Imamovic A."/>
            <person name="Ireland A."/>
            <person name="Larimer J."/>
            <person name="McCowan C."/>
            <person name="Murphy C."/>
            <person name="Pearson M."/>
            <person name="Poon T.W."/>
            <person name="Priest M."/>
            <person name="Roberts A."/>
            <person name="Saif S."/>
            <person name="Shea T."/>
            <person name="Sykes S."/>
            <person name="Wortman J."/>
            <person name="Nusbaum C."/>
            <person name="Birren B."/>
        </authorList>
    </citation>
    <scope>NUCLEOTIDE SEQUENCE [LARGE SCALE GENOMIC DNA]</scope>
    <source>
        <strain evidence="1">APO3</strain>
    </source>
</reference>
<evidence type="ECO:0000313" key="3">
    <source>
        <dbReference type="Proteomes" id="UP000284702"/>
    </source>
</evidence>
<dbReference type="Proteomes" id="UP000284702">
    <property type="component" value="Unassembled WGS sequence"/>
</dbReference>
<name>W4FCM3_APHAT</name>
<dbReference type="VEuPathDB" id="FungiDB:H257_17995"/>
<dbReference type="RefSeq" id="XP_009845287.1">
    <property type="nucleotide sequence ID" value="XM_009846985.1"/>
</dbReference>
<sequence>MVATTTIEKSSLKAKVSSWFKTITKASKCTCPYVTHPKPSKAKKSPYVVSEPIAMPRKYANETKLTTVVGGHRVPYIPSQVSQLREGRRSYDPIEETHVLCSHCQAQARRHTVTSMDDDDDY</sequence>
<reference evidence="2 3" key="2">
    <citation type="submission" date="2018-07" db="EMBL/GenBank/DDBJ databases">
        <title>Annotation of Aphanomyces astaci genome assembly.</title>
        <authorList>
            <person name="Studholme D.J."/>
        </authorList>
    </citation>
    <scope>NUCLEOTIDE SEQUENCE [LARGE SCALE GENOMIC DNA]</scope>
    <source>
        <strain evidence="2">Pc</strain>
    </source>
</reference>
<protein>
    <submittedName>
        <fullName evidence="1">Uncharacterized protein</fullName>
    </submittedName>
</protein>
<proteinExistence type="predicted"/>
<dbReference type="OrthoDB" id="74572at2759"/>
<dbReference type="AlphaFoldDB" id="W4FCM3"/>
<keyword evidence="3" id="KW-1185">Reference proteome</keyword>
<dbReference type="GeneID" id="20819991"/>
<dbReference type="EMBL" id="MZMZ02003840">
    <property type="protein sequence ID" value="RQM20549.1"/>
    <property type="molecule type" value="Genomic_DNA"/>
</dbReference>
<gene>
    <name evidence="2" type="ORF">B5M09_011987</name>
    <name evidence="1" type="ORF">H257_17995</name>
</gene>
<dbReference type="EMBL" id="KI913243">
    <property type="protein sequence ID" value="ETV65220.1"/>
    <property type="molecule type" value="Genomic_DNA"/>
</dbReference>
<evidence type="ECO:0000313" key="2">
    <source>
        <dbReference type="EMBL" id="RQM20549.1"/>
    </source>
</evidence>